<dbReference type="AlphaFoldDB" id="A0A5J6MRH4"/>
<feature type="chain" id="PRO_5023892553" description="Lipoprotein SmpA/OmlA domain-containing protein" evidence="2">
    <location>
        <begin position="26"/>
        <end position="144"/>
    </location>
</feature>
<proteinExistence type="predicted"/>
<organism evidence="3 4">
    <name type="scientific">Hypericibacter terrae</name>
    <dbReference type="NCBI Taxonomy" id="2602015"/>
    <lineage>
        <taxon>Bacteria</taxon>
        <taxon>Pseudomonadati</taxon>
        <taxon>Pseudomonadota</taxon>
        <taxon>Alphaproteobacteria</taxon>
        <taxon>Rhodospirillales</taxon>
        <taxon>Dongiaceae</taxon>
        <taxon>Hypericibacter</taxon>
    </lineage>
</organism>
<sequence>MVATGLMALALTACASRTLPPSASAAPATSTVSTAQTPAPAVQQATATAPDTTESANSKDLMGMGPDQLQHLFGHPQLVRSETGAEIWQYRAQACVLDLYLYPQEAAGTPLRVTYLEARDRSAASLAADPCVSALMTEKRISAL</sequence>
<keyword evidence="4" id="KW-1185">Reference proteome</keyword>
<feature type="signal peptide" evidence="2">
    <location>
        <begin position="1"/>
        <end position="25"/>
    </location>
</feature>
<evidence type="ECO:0000313" key="3">
    <source>
        <dbReference type="EMBL" id="QEX19801.1"/>
    </source>
</evidence>
<dbReference type="EMBL" id="CP042906">
    <property type="protein sequence ID" value="QEX19801.1"/>
    <property type="molecule type" value="Genomic_DNA"/>
</dbReference>
<keyword evidence="2" id="KW-0732">Signal</keyword>
<feature type="region of interest" description="Disordered" evidence="1">
    <location>
        <begin position="20"/>
        <end position="67"/>
    </location>
</feature>
<accession>A0A5J6MRH4</accession>
<reference evidence="3 4" key="1">
    <citation type="submission" date="2019-08" db="EMBL/GenBank/DDBJ databases">
        <title>Hyperibacter terrae gen. nov., sp. nov. and Hyperibacter viscosus sp. nov., two new members in the family Rhodospirillaceae isolated from the rhizosphere of Hypericum perforatum.</title>
        <authorList>
            <person name="Noviana Z."/>
        </authorList>
    </citation>
    <scope>NUCLEOTIDE SEQUENCE [LARGE SCALE GENOMIC DNA]</scope>
    <source>
        <strain evidence="3 4">R5913</strain>
    </source>
</reference>
<evidence type="ECO:0000256" key="1">
    <source>
        <dbReference type="SAM" id="MobiDB-lite"/>
    </source>
</evidence>
<dbReference type="Proteomes" id="UP000326202">
    <property type="component" value="Chromosome"/>
</dbReference>
<feature type="compositionally biased region" description="Low complexity" evidence="1">
    <location>
        <begin position="20"/>
        <end position="53"/>
    </location>
</feature>
<evidence type="ECO:0000256" key="2">
    <source>
        <dbReference type="SAM" id="SignalP"/>
    </source>
</evidence>
<evidence type="ECO:0000313" key="4">
    <source>
        <dbReference type="Proteomes" id="UP000326202"/>
    </source>
</evidence>
<gene>
    <name evidence="3" type="ORF">FRZ44_51160</name>
</gene>
<evidence type="ECO:0008006" key="5">
    <source>
        <dbReference type="Google" id="ProtNLM"/>
    </source>
</evidence>
<protein>
    <recommendedName>
        <fullName evidence="5">Lipoprotein SmpA/OmlA domain-containing protein</fullName>
    </recommendedName>
</protein>
<dbReference type="KEGG" id="htq:FRZ44_51160"/>
<name>A0A5J6MRH4_9PROT</name>